<dbReference type="EMBL" id="ML978139">
    <property type="protein sequence ID" value="KAF2093203.1"/>
    <property type="molecule type" value="Genomic_DNA"/>
</dbReference>
<dbReference type="InterPro" id="IPR013094">
    <property type="entry name" value="AB_hydrolase_3"/>
</dbReference>
<dbReference type="InterPro" id="IPR029058">
    <property type="entry name" value="AB_hydrolase_fold"/>
</dbReference>
<evidence type="ECO:0000313" key="2">
    <source>
        <dbReference type="EMBL" id="KAF2093203.1"/>
    </source>
</evidence>
<accession>A0A9P4I5A7</accession>
<dbReference type="OrthoDB" id="19653at2759"/>
<keyword evidence="3" id="KW-1185">Reference proteome</keyword>
<dbReference type="Gene3D" id="3.40.50.1820">
    <property type="entry name" value="alpha/beta hydrolase"/>
    <property type="match status" value="1"/>
</dbReference>
<comment type="caution">
    <text evidence="2">The sequence shown here is derived from an EMBL/GenBank/DDBJ whole genome shotgun (WGS) entry which is preliminary data.</text>
</comment>
<organism evidence="2 3">
    <name type="scientific">Rhizodiscina lignyota</name>
    <dbReference type="NCBI Taxonomy" id="1504668"/>
    <lineage>
        <taxon>Eukaryota</taxon>
        <taxon>Fungi</taxon>
        <taxon>Dikarya</taxon>
        <taxon>Ascomycota</taxon>
        <taxon>Pezizomycotina</taxon>
        <taxon>Dothideomycetes</taxon>
        <taxon>Pleosporomycetidae</taxon>
        <taxon>Aulographales</taxon>
        <taxon>Rhizodiscinaceae</taxon>
        <taxon>Rhizodiscina</taxon>
    </lineage>
</organism>
<proteinExistence type="predicted"/>
<dbReference type="PANTHER" id="PTHR23024:SF24">
    <property type="entry name" value="ALPHA_BETA HYDROLASE FOLD-3 DOMAIN-CONTAINING PROTEIN"/>
    <property type="match status" value="1"/>
</dbReference>
<dbReference type="Proteomes" id="UP000799772">
    <property type="component" value="Unassembled WGS sequence"/>
</dbReference>
<dbReference type="Pfam" id="PF07859">
    <property type="entry name" value="Abhydrolase_3"/>
    <property type="match status" value="1"/>
</dbReference>
<sequence length="337" mass="38247">MADSSSLLPRYDPFTIKSVVYKTVGSHPIQASILIPHGLKLTKCPLMVRFHGGGFVEGVRLGDWFRTWLLDFCAREGVILVSPDYRFIPESTGYDMMEDVRDFWMWVKMHLKDEVINILPIDIDLDRIAVTGESAGGYLAVQSFCGPNILPQGLTIRVVPIQAPLLDLTHASQPANRRIFDLPEYPADISKKYLTESPRGTVLTSWEPSGRRSELAWSMLQHGTLVDALEGTLDGDERGKKRSNIERSLLRPIENLVRLKESPPNKFPAIWIVHAWQDCVVPVEGTWNFLAQYKKLFPDVPVLLDLLDGDHGFDGEWPSDSPQVERGLEWTKKHWFD</sequence>
<protein>
    <submittedName>
        <fullName evidence="2">Alpha/beta-hydrolase</fullName>
    </submittedName>
</protein>
<dbReference type="GO" id="GO:0016787">
    <property type="term" value="F:hydrolase activity"/>
    <property type="evidence" value="ECO:0007669"/>
    <property type="project" value="InterPro"/>
</dbReference>
<dbReference type="AlphaFoldDB" id="A0A9P4I5A7"/>
<name>A0A9P4I5A7_9PEZI</name>
<dbReference type="InterPro" id="IPR050466">
    <property type="entry name" value="Carboxylest/Gibb_receptor"/>
</dbReference>
<dbReference type="SUPFAM" id="SSF53474">
    <property type="entry name" value="alpha/beta-Hydrolases"/>
    <property type="match status" value="1"/>
</dbReference>
<feature type="domain" description="Alpha/beta hydrolase fold-3" evidence="1">
    <location>
        <begin position="47"/>
        <end position="168"/>
    </location>
</feature>
<reference evidence="2" key="1">
    <citation type="journal article" date="2020" name="Stud. Mycol.">
        <title>101 Dothideomycetes genomes: a test case for predicting lifestyles and emergence of pathogens.</title>
        <authorList>
            <person name="Haridas S."/>
            <person name="Albert R."/>
            <person name="Binder M."/>
            <person name="Bloem J."/>
            <person name="Labutti K."/>
            <person name="Salamov A."/>
            <person name="Andreopoulos B."/>
            <person name="Baker S."/>
            <person name="Barry K."/>
            <person name="Bills G."/>
            <person name="Bluhm B."/>
            <person name="Cannon C."/>
            <person name="Castanera R."/>
            <person name="Culley D."/>
            <person name="Daum C."/>
            <person name="Ezra D."/>
            <person name="Gonzalez J."/>
            <person name="Henrissat B."/>
            <person name="Kuo A."/>
            <person name="Liang C."/>
            <person name="Lipzen A."/>
            <person name="Lutzoni F."/>
            <person name="Magnuson J."/>
            <person name="Mondo S."/>
            <person name="Nolan M."/>
            <person name="Ohm R."/>
            <person name="Pangilinan J."/>
            <person name="Park H.-J."/>
            <person name="Ramirez L."/>
            <person name="Alfaro M."/>
            <person name="Sun H."/>
            <person name="Tritt A."/>
            <person name="Yoshinaga Y."/>
            <person name="Zwiers L.-H."/>
            <person name="Turgeon B."/>
            <person name="Goodwin S."/>
            <person name="Spatafora J."/>
            <person name="Crous P."/>
            <person name="Grigoriev I."/>
        </authorList>
    </citation>
    <scope>NUCLEOTIDE SEQUENCE</scope>
    <source>
        <strain evidence="2">CBS 133067</strain>
    </source>
</reference>
<dbReference type="PANTHER" id="PTHR23024">
    <property type="entry name" value="ARYLACETAMIDE DEACETYLASE"/>
    <property type="match status" value="1"/>
</dbReference>
<evidence type="ECO:0000259" key="1">
    <source>
        <dbReference type="Pfam" id="PF07859"/>
    </source>
</evidence>
<gene>
    <name evidence="2" type="ORF">NA57DRAFT_61720</name>
</gene>
<evidence type="ECO:0000313" key="3">
    <source>
        <dbReference type="Proteomes" id="UP000799772"/>
    </source>
</evidence>